<dbReference type="AlphaFoldDB" id="C4GL47"/>
<keyword evidence="5 6" id="KW-0449">Lipoprotein</keyword>
<sequence>MNNLMKKSLLFIALAVALTGCAFKDKAKKVKIDSDTIAAQNWSNDQLYNEARSELNAKNYDRANKLYEILRARQAPGRYTEQSLLDAAYAHYKNEEPAKALALLSRFEHNYPASIDMDYALYLRGLVLFDEDQSFLRKLASQDWSDRDPQANRRAYRVFNELVTRYPDSKYAEDARKRMAQLVDALGGHQIAIAKYYAKRGAYLAANNRAQEVIKQFQNTRFVEEALAIMAYTYGKMGNEQSANDTKRVLQQNFPQSPYLQQEWKPDDMPWWRYWK</sequence>
<comment type="function">
    <text evidence="6">Part of the outer membrane protein assembly complex, which is involved in assembly and insertion of beta-barrel proteins into the outer membrane.</text>
</comment>
<comment type="subunit">
    <text evidence="6">Part of the Bam complex.</text>
</comment>
<evidence type="ECO:0000256" key="7">
    <source>
        <dbReference type="SAM" id="SignalP"/>
    </source>
</evidence>
<evidence type="ECO:0000313" key="9">
    <source>
        <dbReference type="EMBL" id="EEP67456.1"/>
    </source>
</evidence>
<comment type="subcellular location">
    <subcellularLocation>
        <location evidence="6">Cell outer membrane</location>
        <topology evidence="6">Lipid-anchor</topology>
    </subcellularLocation>
</comment>
<evidence type="ECO:0000313" key="10">
    <source>
        <dbReference type="Proteomes" id="UP000003009"/>
    </source>
</evidence>
<gene>
    <name evidence="6" type="primary">bamD</name>
    <name evidence="9" type="synonym">comL</name>
    <name evidence="9" type="ORF">GCWU000324_01703</name>
</gene>
<keyword evidence="2 6" id="KW-0472">Membrane</keyword>
<keyword evidence="10" id="KW-1185">Reference proteome</keyword>
<proteinExistence type="inferred from homology"/>
<dbReference type="CDD" id="cd15830">
    <property type="entry name" value="BamD"/>
    <property type="match status" value="1"/>
</dbReference>
<name>C4GL47_9NEIS</name>
<reference evidence="9" key="1">
    <citation type="submission" date="2009-04" db="EMBL/GenBank/DDBJ databases">
        <authorList>
            <person name="Weinstock G."/>
            <person name="Sodergren E."/>
            <person name="Clifton S."/>
            <person name="Fulton L."/>
            <person name="Fulton B."/>
            <person name="Courtney L."/>
            <person name="Fronick C."/>
            <person name="Harrison M."/>
            <person name="Strong C."/>
            <person name="Farmer C."/>
            <person name="Delahaunty K."/>
            <person name="Markovic C."/>
            <person name="Hall O."/>
            <person name="Minx P."/>
            <person name="Tomlinson C."/>
            <person name="Mitreva M."/>
            <person name="Nelson J."/>
            <person name="Hou S."/>
            <person name="Wollam A."/>
            <person name="Pepin K.H."/>
            <person name="Johnson M."/>
            <person name="Bhonagiri V."/>
            <person name="Nash W.E."/>
            <person name="Warren W."/>
            <person name="Chinwalla A."/>
            <person name="Mardis E.R."/>
            <person name="Wilson R.K."/>
        </authorList>
    </citation>
    <scope>NUCLEOTIDE SEQUENCE [LARGE SCALE GENOMIC DNA]</scope>
    <source>
        <strain evidence="9">ATCC 51147</strain>
    </source>
</reference>
<dbReference type="GO" id="GO:0051205">
    <property type="term" value="P:protein insertion into membrane"/>
    <property type="evidence" value="ECO:0007669"/>
    <property type="project" value="UniProtKB-UniRule"/>
</dbReference>
<evidence type="ECO:0000256" key="1">
    <source>
        <dbReference type="ARBA" id="ARBA00022729"/>
    </source>
</evidence>
<dbReference type="HOGENOM" id="CLU_065982_0_1_4"/>
<evidence type="ECO:0000259" key="8">
    <source>
        <dbReference type="Pfam" id="PF13525"/>
    </source>
</evidence>
<feature type="chain" id="PRO_5009008407" description="Outer membrane protein assembly factor BamD" evidence="7">
    <location>
        <begin position="23"/>
        <end position="276"/>
    </location>
</feature>
<dbReference type="InterPro" id="IPR017689">
    <property type="entry name" value="BamD"/>
</dbReference>
<dbReference type="InterPro" id="IPR011990">
    <property type="entry name" value="TPR-like_helical_dom_sf"/>
</dbReference>
<dbReference type="HAMAP" id="MF_00922">
    <property type="entry name" value="OM_assembly_BamD"/>
    <property type="match status" value="1"/>
</dbReference>
<dbReference type="InterPro" id="IPR039565">
    <property type="entry name" value="BamD-like"/>
</dbReference>
<evidence type="ECO:0000256" key="6">
    <source>
        <dbReference type="HAMAP-Rule" id="MF_00922"/>
    </source>
</evidence>
<dbReference type="Gene3D" id="1.25.40.10">
    <property type="entry name" value="Tetratricopeptide repeat domain"/>
    <property type="match status" value="1"/>
</dbReference>
<protein>
    <recommendedName>
        <fullName evidence="6">Outer membrane protein assembly factor BamD</fullName>
    </recommendedName>
</protein>
<comment type="similarity">
    <text evidence="6">Belongs to the BamD family.</text>
</comment>
<dbReference type="Pfam" id="PF13525">
    <property type="entry name" value="YfiO"/>
    <property type="match status" value="1"/>
</dbReference>
<dbReference type="STRING" id="629741.GCWU000324_01703"/>
<evidence type="ECO:0000256" key="4">
    <source>
        <dbReference type="ARBA" id="ARBA00023237"/>
    </source>
</evidence>
<feature type="signal peptide" evidence="7">
    <location>
        <begin position="1"/>
        <end position="22"/>
    </location>
</feature>
<dbReference type="EMBL" id="ACJW02000003">
    <property type="protein sequence ID" value="EEP67456.1"/>
    <property type="molecule type" value="Genomic_DNA"/>
</dbReference>
<dbReference type="Proteomes" id="UP000003009">
    <property type="component" value="Unassembled WGS sequence"/>
</dbReference>
<comment type="caution">
    <text evidence="9">The sequence shown here is derived from an EMBL/GenBank/DDBJ whole genome shotgun (WGS) entry which is preliminary data.</text>
</comment>
<evidence type="ECO:0000256" key="5">
    <source>
        <dbReference type="ARBA" id="ARBA00023288"/>
    </source>
</evidence>
<keyword evidence="4 6" id="KW-0998">Cell outer membrane</keyword>
<dbReference type="NCBIfam" id="TIGR03302">
    <property type="entry name" value="OM_YfiO"/>
    <property type="match status" value="1"/>
</dbReference>
<evidence type="ECO:0000256" key="3">
    <source>
        <dbReference type="ARBA" id="ARBA00023139"/>
    </source>
</evidence>
<accession>C4GL47</accession>
<keyword evidence="3 6" id="KW-0564">Palmitate</keyword>
<keyword evidence="1 6" id="KW-0732">Signal</keyword>
<feature type="domain" description="Outer membrane lipoprotein BamD-like" evidence="8">
    <location>
        <begin position="43"/>
        <end position="247"/>
    </location>
</feature>
<dbReference type="PROSITE" id="PS51257">
    <property type="entry name" value="PROKAR_LIPOPROTEIN"/>
    <property type="match status" value="1"/>
</dbReference>
<evidence type="ECO:0000256" key="2">
    <source>
        <dbReference type="ARBA" id="ARBA00023136"/>
    </source>
</evidence>
<organism evidence="9 10">
    <name type="scientific">Kingella oralis ATCC 51147</name>
    <dbReference type="NCBI Taxonomy" id="629741"/>
    <lineage>
        <taxon>Bacteria</taxon>
        <taxon>Pseudomonadati</taxon>
        <taxon>Pseudomonadota</taxon>
        <taxon>Betaproteobacteria</taxon>
        <taxon>Neisseriales</taxon>
        <taxon>Neisseriaceae</taxon>
        <taxon>Kingella</taxon>
    </lineage>
</organism>
<dbReference type="PANTHER" id="PTHR37423:SF1">
    <property type="entry name" value="OUTER MEMBRANE PROTEIN ASSEMBLY FACTOR BAMD"/>
    <property type="match status" value="1"/>
</dbReference>
<dbReference type="GO" id="GO:1990063">
    <property type="term" value="C:Bam protein complex"/>
    <property type="evidence" value="ECO:0007669"/>
    <property type="project" value="TreeGrafter"/>
</dbReference>
<dbReference type="GO" id="GO:0043165">
    <property type="term" value="P:Gram-negative-bacterium-type cell outer membrane assembly"/>
    <property type="evidence" value="ECO:0007669"/>
    <property type="project" value="UniProtKB-UniRule"/>
</dbReference>
<dbReference type="PANTHER" id="PTHR37423">
    <property type="entry name" value="SOLUBLE LYTIC MUREIN TRANSGLYCOSYLASE-RELATED"/>
    <property type="match status" value="1"/>
</dbReference>